<dbReference type="Proteomes" id="UP000001070">
    <property type="component" value="Unassembled WGS sequence"/>
</dbReference>
<organism evidence="3">
    <name type="scientific">Drosophila grimshawi</name>
    <name type="common">Hawaiian fruit fly</name>
    <name type="synonym">Idiomyia grimshawi</name>
    <dbReference type="NCBI Taxonomy" id="7222"/>
    <lineage>
        <taxon>Eukaryota</taxon>
        <taxon>Metazoa</taxon>
        <taxon>Ecdysozoa</taxon>
        <taxon>Arthropoda</taxon>
        <taxon>Hexapoda</taxon>
        <taxon>Insecta</taxon>
        <taxon>Pterygota</taxon>
        <taxon>Neoptera</taxon>
        <taxon>Endopterygota</taxon>
        <taxon>Diptera</taxon>
        <taxon>Brachycera</taxon>
        <taxon>Muscomorpha</taxon>
        <taxon>Ephydroidea</taxon>
        <taxon>Drosophilidae</taxon>
        <taxon>Drosophila</taxon>
        <taxon>Hawaiian Drosophila</taxon>
    </lineage>
</organism>
<dbReference type="OMA" id="PLEMLRY"/>
<protein>
    <submittedName>
        <fullName evidence="2">GH17435</fullName>
    </submittedName>
</protein>
<dbReference type="OrthoDB" id="8045512at2759"/>
<evidence type="ECO:0000313" key="2">
    <source>
        <dbReference type="EMBL" id="EDV91431.1"/>
    </source>
</evidence>
<gene>
    <name evidence="2" type="primary">Dgri\GH17435</name>
    <name evidence="2" type="ORF">Dgri_GH17435</name>
</gene>
<dbReference type="FunCoup" id="B4JVB1">
    <property type="interactions" value="5"/>
</dbReference>
<dbReference type="EMBL" id="CH916374">
    <property type="protein sequence ID" value="EDV91431.1"/>
    <property type="molecule type" value="Genomic_DNA"/>
</dbReference>
<proteinExistence type="predicted"/>
<reference evidence="2 3" key="1">
    <citation type="journal article" date="2007" name="Nature">
        <title>Evolution of genes and genomes on the Drosophila phylogeny.</title>
        <authorList>
            <consortium name="Drosophila 12 Genomes Consortium"/>
            <person name="Clark A.G."/>
            <person name="Eisen M.B."/>
            <person name="Smith D.R."/>
            <person name="Bergman C.M."/>
            <person name="Oliver B."/>
            <person name="Markow T.A."/>
            <person name="Kaufman T.C."/>
            <person name="Kellis M."/>
            <person name="Gelbart W."/>
            <person name="Iyer V.N."/>
            <person name="Pollard D.A."/>
            <person name="Sackton T.B."/>
            <person name="Larracuente A.M."/>
            <person name="Singh N.D."/>
            <person name="Abad J.P."/>
            <person name="Abt D.N."/>
            <person name="Adryan B."/>
            <person name="Aguade M."/>
            <person name="Akashi H."/>
            <person name="Anderson W.W."/>
            <person name="Aquadro C.F."/>
            <person name="Ardell D.H."/>
            <person name="Arguello R."/>
            <person name="Artieri C.G."/>
            <person name="Barbash D.A."/>
            <person name="Barker D."/>
            <person name="Barsanti P."/>
            <person name="Batterham P."/>
            <person name="Batzoglou S."/>
            <person name="Begun D."/>
            <person name="Bhutkar A."/>
            <person name="Blanco E."/>
            <person name="Bosak S.A."/>
            <person name="Bradley R.K."/>
            <person name="Brand A.D."/>
            <person name="Brent M.R."/>
            <person name="Brooks A.N."/>
            <person name="Brown R.H."/>
            <person name="Butlin R.K."/>
            <person name="Caggese C."/>
            <person name="Calvi B.R."/>
            <person name="Bernardo de Carvalho A."/>
            <person name="Caspi A."/>
            <person name="Castrezana S."/>
            <person name="Celniker S.E."/>
            <person name="Chang J.L."/>
            <person name="Chapple C."/>
            <person name="Chatterji S."/>
            <person name="Chinwalla A."/>
            <person name="Civetta A."/>
            <person name="Clifton S.W."/>
            <person name="Comeron J.M."/>
            <person name="Costello J.C."/>
            <person name="Coyne J.A."/>
            <person name="Daub J."/>
            <person name="David R.G."/>
            <person name="Delcher A.L."/>
            <person name="Delehaunty K."/>
            <person name="Do C.B."/>
            <person name="Ebling H."/>
            <person name="Edwards K."/>
            <person name="Eickbush T."/>
            <person name="Evans J.D."/>
            <person name="Filipski A."/>
            <person name="Findeiss S."/>
            <person name="Freyhult E."/>
            <person name="Fulton L."/>
            <person name="Fulton R."/>
            <person name="Garcia A.C."/>
            <person name="Gardiner A."/>
            <person name="Garfield D.A."/>
            <person name="Garvin B.E."/>
            <person name="Gibson G."/>
            <person name="Gilbert D."/>
            <person name="Gnerre S."/>
            <person name="Godfrey J."/>
            <person name="Good R."/>
            <person name="Gotea V."/>
            <person name="Gravely B."/>
            <person name="Greenberg A.J."/>
            <person name="Griffiths-Jones S."/>
            <person name="Gross S."/>
            <person name="Guigo R."/>
            <person name="Gustafson E.A."/>
            <person name="Haerty W."/>
            <person name="Hahn M.W."/>
            <person name="Halligan D.L."/>
            <person name="Halpern A.L."/>
            <person name="Halter G.M."/>
            <person name="Han M.V."/>
            <person name="Heger A."/>
            <person name="Hillier L."/>
            <person name="Hinrichs A.S."/>
            <person name="Holmes I."/>
            <person name="Hoskins R.A."/>
            <person name="Hubisz M.J."/>
            <person name="Hultmark D."/>
            <person name="Huntley M.A."/>
            <person name="Jaffe D.B."/>
            <person name="Jagadeeshan S."/>
            <person name="Jeck W.R."/>
            <person name="Johnson J."/>
            <person name="Jones C.D."/>
            <person name="Jordan W.C."/>
            <person name="Karpen G.H."/>
            <person name="Kataoka E."/>
            <person name="Keightley P.D."/>
            <person name="Kheradpour P."/>
            <person name="Kirkness E.F."/>
            <person name="Koerich L.B."/>
            <person name="Kristiansen K."/>
            <person name="Kudrna D."/>
            <person name="Kulathinal R.J."/>
            <person name="Kumar S."/>
            <person name="Kwok R."/>
            <person name="Lander E."/>
            <person name="Langley C.H."/>
            <person name="Lapoint R."/>
            <person name="Lazzaro B.P."/>
            <person name="Lee S.J."/>
            <person name="Levesque L."/>
            <person name="Li R."/>
            <person name="Lin C.F."/>
            <person name="Lin M.F."/>
            <person name="Lindblad-Toh K."/>
            <person name="Llopart A."/>
            <person name="Long M."/>
            <person name="Low L."/>
            <person name="Lozovsky E."/>
            <person name="Lu J."/>
            <person name="Luo M."/>
            <person name="Machado C.A."/>
            <person name="Makalowski W."/>
            <person name="Marzo M."/>
            <person name="Matsuda M."/>
            <person name="Matzkin L."/>
            <person name="McAllister B."/>
            <person name="McBride C.S."/>
            <person name="McKernan B."/>
            <person name="McKernan K."/>
            <person name="Mendez-Lago M."/>
            <person name="Minx P."/>
            <person name="Mollenhauer M.U."/>
            <person name="Montooth K."/>
            <person name="Mount S.M."/>
            <person name="Mu X."/>
            <person name="Myers E."/>
            <person name="Negre B."/>
            <person name="Newfeld S."/>
            <person name="Nielsen R."/>
            <person name="Noor M.A."/>
            <person name="O'Grady P."/>
            <person name="Pachter L."/>
            <person name="Papaceit M."/>
            <person name="Parisi M.J."/>
            <person name="Parisi M."/>
            <person name="Parts L."/>
            <person name="Pedersen J.S."/>
            <person name="Pesole G."/>
            <person name="Phillippy A.M."/>
            <person name="Ponting C.P."/>
            <person name="Pop M."/>
            <person name="Porcelli D."/>
            <person name="Powell J.R."/>
            <person name="Prohaska S."/>
            <person name="Pruitt K."/>
            <person name="Puig M."/>
            <person name="Quesneville H."/>
            <person name="Ram K.R."/>
            <person name="Rand D."/>
            <person name="Rasmussen M.D."/>
            <person name="Reed L.K."/>
            <person name="Reenan R."/>
            <person name="Reily A."/>
            <person name="Remington K.A."/>
            <person name="Rieger T.T."/>
            <person name="Ritchie M.G."/>
            <person name="Robin C."/>
            <person name="Rogers Y.H."/>
            <person name="Rohde C."/>
            <person name="Rozas J."/>
            <person name="Rubenfield M.J."/>
            <person name="Ruiz A."/>
            <person name="Russo S."/>
            <person name="Salzberg S.L."/>
            <person name="Sanchez-Gracia A."/>
            <person name="Saranga D.J."/>
            <person name="Sato H."/>
            <person name="Schaeffer S.W."/>
            <person name="Schatz M.C."/>
            <person name="Schlenke T."/>
            <person name="Schwartz R."/>
            <person name="Segarra C."/>
            <person name="Singh R.S."/>
            <person name="Sirot L."/>
            <person name="Sirota M."/>
            <person name="Sisneros N.B."/>
            <person name="Smith C.D."/>
            <person name="Smith T.F."/>
            <person name="Spieth J."/>
            <person name="Stage D.E."/>
            <person name="Stark A."/>
            <person name="Stephan W."/>
            <person name="Strausberg R.L."/>
            <person name="Strempel S."/>
            <person name="Sturgill D."/>
            <person name="Sutton G."/>
            <person name="Sutton G.G."/>
            <person name="Tao W."/>
            <person name="Teichmann S."/>
            <person name="Tobari Y.N."/>
            <person name="Tomimura Y."/>
            <person name="Tsolas J.M."/>
            <person name="Valente V.L."/>
            <person name="Venter E."/>
            <person name="Venter J.C."/>
            <person name="Vicario S."/>
            <person name="Vieira F.G."/>
            <person name="Vilella A.J."/>
            <person name="Villasante A."/>
            <person name="Walenz B."/>
            <person name="Wang J."/>
            <person name="Wasserman M."/>
            <person name="Watts T."/>
            <person name="Wilson D."/>
            <person name="Wilson R.K."/>
            <person name="Wing R.A."/>
            <person name="Wolfner M.F."/>
            <person name="Wong A."/>
            <person name="Wong G.K."/>
            <person name="Wu C.I."/>
            <person name="Wu G."/>
            <person name="Yamamoto D."/>
            <person name="Yang H.P."/>
            <person name="Yang S.P."/>
            <person name="Yorke J.A."/>
            <person name="Yoshida K."/>
            <person name="Zdobnov E."/>
            <person name="Zhang P."/>
            <person name="Zhang Y."/>
            <person name="Zimin A.V."/>
            <person name="Baldwin J."/>
            <person name="Abdouelleil A."/>
            <person name="Abdulkadir J."/>
            <person name="Abebe A."/>
            <person name="Abera B."/>
            <person name="Abreu J."/>
            <person name="Acer S.C."/>
            <person name="Aftuck L."/>
            <person name="Alexander A."/>
            <person name="An P."/>
            <person name="Anderson E."/>
            <person name="Anderson S."/>
            <person name="Arachi H."/>
            <person name="Azer M."/>
            <person name="Bachantsang P."/>
            <person name="Barry A."/>
            <person name="Bayul T."/>
            <person name="Berlin A."/>
            <person name="Bessette D."/>
            <person name="Bloom T."/>
            <person name="Blye J."/>
            <person name="Boguslavskiy L."/>
            <person name="Bonnet C."/>
            <person name="Boukhgalter B."/>
            <person name="Bourzgui I."/>
            <person name="Brown A."/>
            <person name="Cahill P."/>
            <person name="Channer S."/>
            <person name="Cheshatsang Y."/>
            <person name="Chuda L."/>
            <person name="Citroen M."/>
            <person name="Collymore A."/>
            <person name="Cooke P."/>
            <person name="Costello M."/>
            <person name="D'Aco K."/>
            <person name="Daza R."/>
            <person name="De Haan G."/>
            <person name="DeGray S."/>
            <person name="DeMaso C."/>
            <person name="Dhargay N."/>
            <person name="Dooley K."/>
            <person name="Dooley E."/>
            <person name="Doricent M."/>
            <person name="Dorje P."/>
            <person name="Dorjee K."/>
            <person name="Dupes A."/>
            <person name="Elong R."/>
            <person name="Falk J."/>
            <person name="Farina A."/>
            <person name="Faro S."/>
            <person name="Ferguson D."/>
            <person name="Fisher S."/>
            <person name="Foley C.D."/>
            <person name="Franke A."/>
            <person name="Friedrich D."/>
            <person name="Gadbois L."/>
            <person name="Gearin G."/>
            <person name="Gearin C.R."/>
            <person name="Giannoukos G."/>
            <person name="Goode T."/>
            <person name="Graham J."/>
            <person name="Grandbois E."/>
            <person name="Grewal S."/>
            <person name="Gyaltsen K."/>
            <person name="Hafez N."/>
            <person name="Hagos B."/>
            <person name="Hall J."/>
            <person name="Henson C."/>
            <person name="Hollinger A."/>
            <person name="Honan T."/>
            <person name="Huard M.D."/>
            <person name="Hughes L."/>
            <person name="Hurhula B."/>
            <person name="Husby M.E."/>
            <person name="Kamat A."/>
            <person name="Kanga B."/>
            <person name="Kashin S."/>
            <person name="Khazanovich D."/>
            <person name="Kisner P."/>
            <person name="Lance K."/>
            <person name="Lara M."/>
            <person name="Lee W."/>
            <person name="Lennon N."/>
            <person name="Letendre F."/>
            <person name="LeVine R."/>
            <person name="Lipovsky A."/>
            <person name="Liu X."/>
            <person name="Liu J."/>
            <person name="Liu S."/>
            <person name="Lokyitsang T."/>
            <person name="Lokyitsang Y."/>
            <person name="Lubonja R."/>
            <person name="Lui A."/>
            <person name="MacDonald P."/>
            <person name="Magnisalis V."/>
            <person name="Maru K."/>
            <person name="Matthews C."/>
            <person name="McCusker W."/>
            <person name="McDonough S."/>
            <person name="Mehta T."/>
            <person name="Meldrim J."/>
            <person name="Meneus L."/>
            <person name="Mihai O."/>
            <person name="Mihalev A."/>
            <person name="Mihova T."/>
            <person name="Mittelman R."/>
            <person name="Mlenga V."/>
            <person name="Montmayeur A."/>
            <person name="Mulrain L."/>
            <person name="Navidi A."/>
            <person name="Naylor J."/>
            <person name="Negash T."/>
            <person name="Nguyen T."/>
            <person name="Nguyen N."/>
            <person name="Nicol R."/>
            <person name="Norbu C."/>
            <person name="Norbu N."/>
            <person name="Novod N."/>
            <person name="O'Neill B."/>
            <person name="Osman S."/>
            <person name="Markiewicz E."/>
            <person name="Oyono O.L."/>
            <person name="Patti C."/>
            <person name="Phunkhang P."/>
            <person name="Pierre F."/>
            <person name="Priest M."/>
            <person name="Raghuraman S."/>
            <person name="Rege F."/>
            <person name="Reyes R."/>
            <person name="Rise C."/>
            <person name="Rogov P."/>
            <person name="Ross K."/>
            <person name="Ryan E."/>
            <person name="Settipalli S."/>
            <person name="Shea T."/>
            <person name="Sherpa N."/>
            <person name="Shi L."/>
            <person name="Shih D."/>
            <person name="Sparrow T."/>
            <person name="Spaulding J."/>
            <person name="Stalker J."/>
            <person name="Stange-Thomann N."/>
            <person name="Stavropoulos S."/>
            <person name="Stone C."/>
            <person name="Strader C."/>
            <person name="Tesfaye S."/>
            <person name="Thomson T."/>
            <person name="Thoulutsang Y."/>
            <person name="Thoulutsang D."/>
            <person name="Topham K."/>
            <person name="Topping I."/>
            <person name="Tsamla T."/>
            <person name="Vassiliev H."/>
            <person name="Vo A."/>
            <person name="Wangchuk T."/>
            <person name="Wangdi T."/>
            <person name="Weiand M."/>
            <person name="Wilkinson J."/>
            <person name="Wilson A."/>
            <person name="Yadav S."/>
            <person name="Young G."/>
            <person name="Yu Q."/>
            <person name="Zembek L."/>
            <person name="Zhong D."/>
            <person name="Zimmer A."/>
            <person name="Zwirko Z."/>
            <person name="Jaffe D.B."/>
            <person name="Alvarez P."/>
            <person name="Brockman W."/>
            <person name="Butler J."/>
            <person name="Chin C."/>
            <person name="Gnerre S."/>
            <person name="Grabherr M."/>
            <person name="Kleber M."/>
            <person name="Mauceli E."/>
            <person name="MacCallum I."/>
        </authorList>
    </citation>
    <scope>NUCLEOTIDE SEQUENCE [LARGE SCALE GENOMIC DNA]</scope>
    <source>
        <strain evidence="3">Tucson 15287-2541.00</strain>
    </source>
</reference>
<dbReference type="PhylomeDB" id="B4JVB1"/>
<accession>B4JVB1</accession>
<sequence length="164" mass="18680">MAESANETPQPKRRLGLRLRKGVSTTPGQRRQPLQQTPIAVKSVETPRALETPLNVRKANSTSCRRLGLSHKRKDLSKKKLEFADTAIEHELTKAAQKTPAETPINNWRQSKIIELEADIEVWRNGFMAATKDLQDLFEPRATKETLLRQLGIPLEMLQYLDED</sequence>
<dbReference type="HOGENOM" id="CLU_1462819_0_0_1"/>
<dbReference type="eggNOG" id="ENOG502T979">
    <property type="taxonomic scope" value="Eukaryota"/>
</dbReference>
<dbReference type="AlphaFoldDB" id="B4JVB1"/>
<evidence type="ECO:0000313" key="3">
    <source>
        <dbReference type="Proteomes" id="UP000001070"/>
    </source>
</evidence>
<feature type="compositionally biased region" description="Polar residues" evidence="1">
    <location>
        <begin position="23"/>
        <end position="38"/>
    </location>
</feature>
<name>B4JVB1_DROGR</name>
<keyword evidence="3" id="KW-1185">Reference proteome</keyword>
<evidence type="ECO:0000256" key="1">
    <source>
        <dbReference type="SAM" id="MobiDB-lite"/>
    </source>
</evidence>
<dbReference type="InParanoid" id="B4JVB1"/>
<dbReference type="KEGG" id="dgr:6568546"/>
<feature type="region of interest" description="Disordered" evidence="1">
    <location>
        <begin position="1"/>
        <end position="38"/>
    </location>
</feature>
<feature type="compositionally biased region" description="Basic residues" evidence="1">
    <location>
        <begin position="11"/>
        <end position="21"/>
    </location>
</feature>